<keyword evidence="3" id="KW-1185">Reference proteome</keyword>
<reference evidence="2 3" key="1">
    <citation type="submission" date="2016-07" db="EMBL/GenBank/DDBJ databases">
        <title>Pervasive Adenine N6-methylation of Active Genes in Fungi.</title>
        <authorList>
            <consortium name="DOE Joint Genome Institute"/>
            <person name="Mondo S.J."/>
            <person name="Dannebaum R.O."/>
            <person name="Kuo R.C."/>
            <person name="Labutti K."/>
            <person name="Haridas S."/>
            <person name="Kuo A."/>
            <person name="Salamov A."/>
            <person name="Ahrendt S.R."/>
            <person name="Lipzen A."/>
            <person name="Sullivan W."/>
            <person name="Andreopoulos W.B."/>
            <person name="Clum A."/>
            <person name="Lindquist E."/>
            <person name="Daum C."/>
            <person name="Ramamoorthy G.K."/>
            <person name="Gryganskyi A."/>
            <person name="Culley D."/>
            <person name="Magnuson J.K."/>
            <person name="James T.Y."/>
            <person name="O'Malley M.A."/>
            <person name="Stajich J.E."/>
            <person name="Spatafora J.W."/>
            <person name="Visel A."/>
            <person name="Grigoriev I.V."/>
        </authorList>
    </citation>
    <scope>NUCLEOTIDE SEQUENCE [LARGE SCALE GENOMIC DNA]</scope>
    <source>
        <strain evidence="2 3">NRRL 3116</strain>
    </source>
</reference>
<dbReference type="InParanoid" id="A0A1Y2GAY0"/>
<dbReference type="OrthoDB" id="2418095at2759"/>
<dbReference type="GeneID" id="33567656"/>
<dbReference type="Proteomes" id="UP000193648">
    <property type="component" value="Unassembled WGS sequence"/>
</dbReference>
<sequence length="101" mass="11222">MVIKIVLIVCVCCYLVLAVVGYGILWARNRYKLSPPGPIIDFHHPDGGIRPKPIESFCALSIAGLIVDHSDCLILRSLSLSYLGFFRIIRINISPTLTVRV</sequence>
<evidence type="ECO:0000313" key="2">
    <source>
        <dbReference type="EMBL" id="ORZ04172.1"/>
    </source>
</evidence>
<organism evidence="2 3">
    <name type="scientific">Lobosporangium transversale</name>
    <dbReference type="NCBI Taxonomy" id="64571"/>
    <lineage>
        <taxon>Eukaryota</taxon>
        <taxon>Fungi</taxon>
        <taxon>Fungi incertae sedis</taxon>
        <taxon>Mucoromycota</taxon>
        <taxon>Mortierellomycotina</taxon>
        <taxon>Mortierellomycetes</taxon>
        <taxon>Mortierellales</taxon>
        <taxon>Mortierellaceae</taxon>
        <taxon>Lobosporangium</taxon>
    </lineage>
</organism>
<accession>A0A1Y2GAY0</accession>
<keyword evidence="1" id="KW-0472">Membrane</keyword>
<evidence type="ECO:0000313" key="3">
    <source>
        <dbReference type="Proteomes" id="UP000193648"/>
    </source>
</evidence>
<evidence type="ECO:0000256" key="1">
    <source>
        <dbReference type="SAM" id="Phobius"/>
    </source>
</evidence>
<dbReference type="EMBL" id="MCFF01000059">
    <property type="protein sequence ID" value="ORZ04172.1"/>
    <property type="molecule type" value="Genomic_DNA"/>
</dbReference>
<dbReference type="AlphaFoldDB" id="A0A1Y2GAY0"/>
<comment type="caution">
    <text evidence="2">The sequence shown here is derived from an EMBL/GenBank/DDBJ whole genome shotgun (WGS) entry which is preliminary data.</text>
</comment>
<feature type="transmembrane region" description="Helical" evidence="1">
    <location>
        <begin position="6"/>
        <end position="27"/>
    </location>
</feature>
<protein>
    <submittedName>
        <fullName evidence="2">Uncharacterized protein</fullName>
    </submittedName>
</protein>
<gene>
    <name evidence="2" type="ORF">BCR41DRAFT_362986</name>
</gene>
<proteinExistence type="predicted"/>
<dbReference type="RefSeq" id="XP_021876386.1">
    <property type="nucleotide sequence ID" value="XM_022025813.1"/>
</dbReference>
<keyword evidence="1" id="KW-1133">Transmembrane helix</keyword>
<keyword evidence="1" id="KW-0812">Transmembrane</keyword>
<name>A0A1Y2GAY0_9FUNG</name>